<dbReference type="Pfam" id="PF08373">
    <property type="entry name" value="RAP"/>
    <property type="match status" value="1"/>
</dbReference>
<evidence type="ECO:0000256" key="5">
    <source>
        <dbReference type="SAM" id="Phobius"/>
    </source>
</evidence>
<comment type="similarity">
    <text evidence="1">Belongs to the PPR family. P subfamily.</text>
</comment>
<evidence type="ECO:0000259" key="6">
    <source>
        <dbReference type="PROSITE" id="PS51286"/>
    </source>
</evidence>
<dbReference type="Gene3D" id="1.25.40.10">
    <property type="entry name" value="Tetratricopeptide repeat domain"/>
    <property type="match status" value="2"/>
</dbReference>
<dbReference type="InterPro" id="IPR011990">
    <property type="entry name" value="TPR-like_helical_dom_sf"/>
</dbReference>
<feature type="repeat" description="PPR" evidence="3">
    <location>
        <begin position="1706"/>
        <end position="1740"/>
    </location>
</feature>
<keyword evidence="5" id="KW-0472">Membrane</keyword>
<dbReference type="Gene3D" id="1.10.472.10">
    <property type="entry name" value="Cyclin-like"/>
    <property type="match status" value="1"/>
</dbReference>
<dbReference type="InterPro" id="IPR002885">
    <property type="entry name" value="PPR_rpt"/>
</dbReference>
<proteinExistence type="inferred from homology"/>
<feature type="compositionally biased region" description="Low complexity" evidence="4">
    <location>
        <begin position="1182"/>
        <end position="1205"/>
    </location>
</feature>
<dbReference type="InterPro" id="IPR036915">
    <property type="entry name" value="Cyclin-like_sf"/>
</dbReference>
<keyword evidence="5" id="KW-1133">Transmembrane helix</keyword>
<dbReference type="PANTHER" id="PTHR47447">
    <property type="entry name" value="OS03G0856100 PROTEIN"/>
    <property type="match status" value="1"/>
</dbReference>
<dbReference type="EMBL" id="LHPF02000016">
    <property type="protein sequence ID" value="PSC71011.1"/>
    <property type="molecule type" value="Genomic_DNA"/>
</dbReference>
<dbReference type="Proteomes" id="UP000239649">
    <property type="component" value="Unassembled WGS sequence"/>
</dbReference>
<keyword evidence="5" id="KW-0812">Transmembrane</keyword>
<dbReference type="Pfam" id="PF01535">
    <property type="entry name" value="PPR"/>
    <property type="match status" value="2"/>
</dbReference>
<feature type="compositionally biased region" description="Gly residues" evidence="4">
    <location>
        <begin position="1146"/>
        <end position="1155"/>
    </location>
</feature>
<dbReference type="PROSITE" id="PS51375">
    <property type="entry name" value="PPR"/>
    <property type="match status" value="2"/>
</dbReference>
<evidence type="ECO:0000256" key="2">
    <source>
        <dbReference type="ARBA" id="ARBA00022737"/>
    </source>
</evidence>
<evidence type="ECO:0000313" key="7">
    <source>
        <dbReference type="EMBL" id="PSC71011.1"/>
    </source>
</evidence>
<dbReference type="NCBIfam" id="TIGR00756">
    <property type="entry name" value="PPR"/>
    <property type="match status" value="1"/>
</dbReference>
<keyword evidence="8" id="KW-1185">Reference proteome</keyword>
<comment type="caution">
    <text evidence="7">The sequence shown here is derived from an EMBL/GenBank/DDBJ whole genome shotgun (WGS) entry which is preliminary data.</text>
</comment>
<organism evidence="7 8">
    <name type="scientific">Micractinium conductrix</name>
    <dbReference type="NCBI Taxonomy" id="554055"/>
    <lineage>
        <taxon>Eukaryota</taxon>
        <taxon>Viridiplantae</taxon>
        <taxon>Chlorophyta</taxon>
        <taxon>core chlorophytes</taxon>
        <taxon>Trebouxiophyceae</taxon>
        <taxon>Chlorellales</taxon>
        <taxon>Chlorellaceae</taxon>
        <taxon>Chlorella clade</taxon>
        <taxon>Micractinium</taxon>
    </lineage>
</organism>
<gene>
    <name evidence="7" type="ORF">C2E20_5596</name>
</gene>
<dbReference type="SUPFAM" id="SSF47954">
    <property type="entry name" value="Cyclin-like"/>
    <property type="match status" value="1"/>
</dbReference>
<name>A0A2P6VAD2_9CHLO</name>
<keyword evidence="2" id="KW-0677">Repeat</keyword>
<feature type="compositionally biased region" description="Low complexity" evidence="4">
    <location>
        <begin position="2395"/>
        <end position="2414"/>
    </location>
</feature>
<reference evidence="7 8" key="1">
    <citation type="journal article" date="2018" name="Plant J.">
        <title>Genome sequences of Chlorella sorokiniana UTEX 1602 and Micractinium conductrix SAG 241.80: implications to maltose excretion by a green alga.</title>
        <authorList>
            <person name="Arriola M.B."/>
            <person name="Velmurugan N."/>
            <person name="Zhang Y."/>
            <person name="Plunkett M.H."/>
            <person name="Hondzo H."/>
            <person name="Barney B.M."/>
        </authorList>
    </citation>
    <scope>NUCLEOTIDE SEQUENCE [LARGE SCALE GENOMIC DNA]</scope>
    <source>
        <strain evidence="7 8">SAG 241.80</strain>
    </source>
</reference>
<feature type="compositionally biased region" description="Low complexity" evidence="4">
    <location>
        <begin position="114"/>
        <end position="124"/>
    </location>
</feature>
<dbReference type="SMART" id="SM00952">
    <property type="entry name" value="RAP"/>
    <property type="match status" value="1"/>
</dbReference>
<dbReference type="InterPro" id="IPR013584">
    <property type="entry name" value="RAP"/>
</dbReference>
<evidence type="ECO:0000313" key="8">
    <source>
        <dbReference type="Proteomes" id="UP000239649"/>
    </source>
</evidence>
<accession>A0A2P6VAD2</accession>
<feature type="region of interest" description="Disordered" evidence="4">
    <location>
        <begin position="96"/>
        <end position="124"/>
    </location>
</feature>
<dbReference type="PANTHER" id="PTHR47447:SF17">
    <property type="entry name" value="OS12G0638900 PROTEIN"/>
    <property type="match status" value="1"/>
</dbReference>
<dbReference type="PROSITE" id="PS51286">
    <property type="entry name" value="RAP"/>
    <property type="match status" value="1"/>
</dbReference>
<feature type="region of interest" description="Disordered" evidence="4">
    <location>
        <begin position="1109"/>
        <end position="1300"/>
    </location>
</feature>
<feature type="transmembrane region" description="Helical" evidence="5">
    <location>
        <begin position="2313"/>
        <end position="2335"/>
    </location>
</feature>
<sequence length="2437" mass="255866">MQVHITMEPAGRNIVPVQRWLYLETEDIKAHCNKFGVVTWGCRQQMAERLQMRHVQYNDVLHARHLRKMLEQEGTPDTTSERKLLVNKLMLKPVPAPGDLPVPAPRRPPPPRAGPATAAAAAPAPDNVLPPVAAAAKAPKQWKIELVKKHRALCAQGSKLTKERCALWLENWGKLEEGDAVYHIISPAAGGKDHPHNYCVLPGYFPADYHLSEEKADLHHMLMLELLGETQVRTALRAGLEGEADGVTEAEDRLNEIKAMFKKLKANANDASNPGFVSRQLNQQITQASSLQKLTRVLVVNFGRMNAVNFCTAYHRLAKFVEDARRQRQPPEAWPPAQQQQLGQLLGQLNAALLGRLEEAQAHNLGLTLWAISKTCQLPRSGVEELVGAMHASIVHRMAAVTRDTYMRDKHYCFGAQALSNIIYSAATMGLRPDYELLHAVAKAVAWQIEEFKPQGLANIVWGLGKMGVKVTHEVRQMVEVLGREMAAQLTHARHKGSLAPQNISNMLHGFTNLGMAPAPELLSALAHGADEMLRQFGPQELTNTVWSLSQMHRNGVPFPPDVDALLDRIPDEVLLLWGDRSWRARVRPQTISNLALAYAHLHRAPQMLISELVNEALPLLPQFKPQELSNLMWAMATMAFYPGTSTVDVISRAAAAAASSMKPQELANTAWAWATLRHFPGAQLLDAVLGCAEAQLERFKCQEVGMLSWSVAKLGYMPAAALVRHALPYITSAPAPAVQDCGNVLWAFTVLDILTPEVMARISERMLSLPPECFTQENYIQLYQAKMSLSQQVFDIAQYIPPELLAQAETEWRRQSGDNKISATHRDVAAVMRELSLDFEVEKKIEDGLMSVDIALRGEMVAVEVDGSAHFTINEPFVPLGRTLWRWRLLASRGWRVVTVPYFRWAMLGSLAQKKQYLYQLLQCHNVWDCFTLDPSNRDAPPFCPPANLAHLTPDEAFQLAADGVPPSSLLEGPSHAPSSCYATPVASPATPLLASGPATGSSTGSVSGLGPAVLRPPSAAGSGGALAGLLPQPLPLAGLGGSRASPPAAAADSGGYGRLPDCLYANESPLASPLASGSGRFGLMGSGGGGGGSGGLNVSARPFSFGGGGGGGGRHSAGTAGGLAPSYSSTSGGPAYLTGSNRTGSGGSGGFGGVRSSSGTWGPPAAASFDRPASPALPRAAGLTGSSGSTSSASSLPGSNAASPAPPPFGGLHSGSTQAGFHSPGAVSMQGAPTAPRLGTPTAAGLPGLGQSPALRAVTGLQSTPPASRLGTPVVTGLSGSGRSPAPGTVGGLSSASRSQSPALGAVAGLGVAALSGGGSEAIGVGLAGGLGPPRFVAPIGLDGDSDDDVSDLRSYFGSVIGLSPAVGLQGPLSVEEVRLKLALLPEGSALDDHAPAWLAGWEEAQVVELLTQLDTPTTAARAVQLFDWLRALPVDSPLAPLCTPATYATMIGLYGRWRKPKPAVRLFAELKERGEDGPEVHSALVEAFCRSGQGDVALDAFANMLAQGLAPTPAAARAVLDLHVERGAWEAADALLVGLVEAVEAVGGGEAGNYAELFETAIERACAAGTPAAAQSAFDHMCHAGVPPSAATFAALLGALRCQLPPAEAAEAALALSEQADAAAAAAGAGATPGRALAEAHAACASRGWFDLSLELLAATEAAGGAPTLEAVNAALVACAAGGAVAEARCAFDRLAAHGLQPSAASYHSLVAAHCAAGDWAAAAREYDSALDAGVVPSEGLVSLVVDALWGTGLPWAQAAARAAFDRAVGAGWLPPPRATVQRSLLKLDLAVQHLGTGMLCMHRWLHDMRAAIGNRSEGASPCLLSDTKRVCVFSSERGGAIDAAHVAHGAAAPPVPAAAPPRQLAAALKDALGACLVLHKAPFRVTYEAGVATRLESSNFMLKKWLFTDSFDEWDRAVTGRSRGQPRAAAAAAGEAHASVDLPELAMERDVVVRQESEQAFALIREYEAGHPPTPHAPGLAPGAGYVGQRRRELAEAARHLVTGLLPLGATMQLWHAAVVLLDRCAAAGYTPCLGALLAAACVGLAAEREGLALDPAALAGQLDASLVRQVAGAEPEVAVAAEMAAVAAALHGDTECLSAVHAWKVLASRLEVRLEDEAEAAALLGSSLARLHELLWGDAFWLAHPPSIQAAAALCAARRERGLAPFWPSVLATLTGYEQDTHQQFTEALRALQRTAQYGSTVTQARLEPGSCQAASFVVPGHLNFSYELQQDVVYDGRAGANPVDVGHVCGPSALQRAWVFLENTCTEPVAVNMRLFIRPNDTLEAGTCITPTPTVVTRTRMPLWGRVLLGASLTVFCLAFLAFTLWYWWVPCVALGRRGPPQVAAVGKQQPSLYAAYEYVPGAYHQPDPAPYASPHYATFAEGALAGSAPARGGQQPLAQQAQQRQAPRAPPPLVTVVVGAPVSGAGSKPW</sequence>
<feature type="compositionally biased region" description="Gly residues" evidence="4">
    <location>
        <begin position="1109"/>
        <end position="1123"/>
    </location>
</feature>
<feature type="repeat" description="PPR" evidence="3">
    <location>
        <begin position="1480"/>
        <end position="1514"/>
    </location>
</feature>
<evidence type="ECO:0000256" key="3">
    <source>
        <dbReference type="PROSITE-ProRule" id="PRU00708"/>
    </source>
</evidence>
<feature type="domain" description="RAP" evidence="6">
    <location>
        <begin position="862"/>
        <end position="921"/>
    </location>
</feature>
<evidence type="ECO:0000256" key="4">
    <source>
        <dbReference type="SAM" id="MobiDB-lite"/>
    </source>
</evidence>
<feature type="region of interest" description="Disordered" evidence="4">
    <location>
        <begin position="2395"/>
        <end position="2419"/>
    </location>
</feature>
<dbReference type="OrthoDB" id="385235at2759"/>
<protein>
    <submittedName>
        <fullName evidence="7">Tbc2 translation chloroplastic isoform A</fullName>
    </submittedName>
</protein>
<evidence type="ECO:0000256" key="1">
    <source>
        <dbReference type="ARBA" id="ARBA00007626"/>
    </source>
</evidence>
<feature type="compositionally biased region" description="Pro residues" evidence="4">
    <location>
        <begin position="96"/>
        <end position="113"/>
    </location>
</feature>